<proteinExistence type="predicted"/>
<reference evidence="2 3" key="1">
    <citation type="submission" date="2023-07" db="EMBL/GenBank/DDBJ databases">
        <title>Genomic Encyclopedia of Type Strains, Phase IV (KMG-IV): sequencing the most valuable type-strain genomes for metagenomic binning, comparative biology and taxonomic classification.</title>
        <authorList>
            <person name="Goeker M."/>
        </authorList>
    </citation>
    <scope>NUCLEOTIDE SEQUENCE [LARGE SCALE GENOMIC DNA]</scope>
    <source>
        <strain evidence="2 3">DSM 19922</strain>
    </source>
</reference>
<dbReference type="Proteomes" id="UP001244552">
    <property type="component" value="Unassembled WGS sequence"/>
</dbReference>
<dbReference type="InterPro" id="IPR042204">
    <property type="entry name" value="2Fe-2S-bd_N"/>
</dbReference>
<dbReference type="RefSeq" id="WP_209983680.1">
    <property type="nucleotide sequence ID" value="NZ_JAGINO010000012.1"/>
</dbReference>
<evidence type="ECO:0000313" key="2">
    <source>
        <dbReference type="EMBL" id="MDQ0534638.1"/>
    </source>
</evidence>
<evidence type="ECO:0000256" key="1">
    <source>
        <dbReference type="ARBA" id="ARBA00023002"/>
    </source>
</evidence>
<dbReference type="EMBL" id="JAUSVU010000013">
    <property type="protein sequence ID" value="MDQ0534638.1"/>
    <property type="molecule type" value="Genomic_DNA"/>
</dbReference>
<dbReference type="SUPFAM" id="SSF54292">
    <property type="entry name" value="2Fe-2S ferredoxin-like"/>
    <property type="match status" value="1"/>
</dbReference>
<accession>A0ABU0MMD7</accession>
<gene>
    <name evidence="2" type="ORF">QO018_003515</name>
</gene>
<keyword evidence="1" id="KW-0560">Oxidoreductase</keyword>
<comment type="caution">
    <text evidence="2">The sequence shown here is derived from an EMBL/GenBank/DDBJ whole genome shotgun (WGS) entry which is preliminary data.</text>
</comment>
<sequence length="110" mass="11530">MTTEALFSIPHTAVVKTVTIIIDGKSLTVPDGISVAAALLAGGVRDFRSTVVGKAPRAPYCMMGVCFECLIEIDGVPARQSCLVPVRDGMRIRRQDGAADLVTANLGDVA</sequence>
<protein>
    <submittedName>
        <fullName evidence="2">Molibdopterin-dependent oxidoreductase YjgC</fullName>
    </submittedName>
</protein>
<keyword evidence="3" id="KW-1185">Reference proteome</keyword>
<organism evidence="2 3">
    <name type="scientific">Azospirillum picis</name>
    <dbReference type="NCBI Taxonomy" id="488438"/>
    <lineage>
        <taxon>Bacteria</taxon>
        <taxon>Pseudomonadati</taxon>
        <taxon>Pseudomonadota</taxon>
        <taxon>Alphaproteobacteria</taxon>
        <taxon>Rhodospirillales</taxon>
        <taxon>Azospirillaceae</taxon>
        <taxon>Azospirillum</taxon>
    </lineage>
</organism>
<dbReference type="Gene3D" id="3.10.20.440">
    <property type="entry name" value="2Fe-2S iron-sulphur cluster binding domain, sarcosine oxidase, alpha subunit, N-terminal domain"/>
    <property type="match status" value="1"/>
</dbReference>
<dbReference type="Pfam" id="PF13510">
    <property type="entry name" value="Fer2_4"/>
    <property type="match status" value="1"/>
</dbReference>
<name>A0ABU0MMD7_9PROT</name>
<evidence type="ECO:0000313" key="3">
    <source>
        <dbReference type="Proteomes" id="UP001244552"/>
    </source>
</evidence>
<dbReference type="InterPro" id="IPR036010">
    <property type="entry name" value="2Fe-2S_ferredoxin-like_sf"/>
</dbReference>